<dbReference type="SMART" id="SM00013">
    <property type="entry name" value="LRRNT"/>
    <property type="match status" value="2"/>
</dbReference>
<evidence type="ECO:0000259" key="10">
    <source>
        <dbReference type="SMART" id="SM00013"/>
    </source>
</evidence>
<keyword evidence="12" id="KW-1185">Reference proteome</keyword>
<dbReference type="SMART" id="SM00369">
    <property type="entry name" value="LRR_TYP"/>
    <property type="match status" value="16"/>
</dbReference>
<keyword evidence="6" id="KW-0677">Repeat</keyword>
<feature type="domain" description="LRRNT" evidence="10">
    <location>
        <begin position="330"/>
        <end position="364"/>
    </location>
</feature>
<feature type="domain" description="LRRNT" evidence="10">
    <location>
        <begin position="53"/>
        <end position="88"/>
    </location>
</feature>
<comment type="subcellular location">
    <subcellularLocation>
        <location evidence="1">Cell membrane</location>
    </subcellularLocation>
</comment>
<dbReference type="STRING" id="52904.ENSSMAP00000009296"/>
<evidence type="ECO:0000256" key="3">
    <source>
        <dbReference type="ARBA" id="ARBA00022614"/>
    </source>
</evidence>
<dbReference type="InterPro" id="IPR000372">
    <property type="entry name" value="LRRNT"/>
</dbReference>
<dbReference type="Pfam" id="PF13855">
    <property type="entry name" value="LRR_8"/>
    <property type="match status" value="3"/>
</dbReference>
<evidence type="ECO:0000256" key="2">
    <source>
        <dbReference type="ARBA" id="ARBA00022475"/>
    </source>
</evidence>
<dbReference type="EMBL" id="CP026248">
    <property type="protein sequence ID" value="AWP03063.1"/>
    <property type="molecule type" value="Genomic_DNA"/>
</dbReference>
<dbReference type="InterPro" id="IPR001611">
    <property type="entry name" value="Leu-rich_rpt"/>
</dbReference>
<evidence type="ECO:0000313" key="12">
    <source>
        <dbReference type="Proteomes" id="UP000246464"/>
    </source>
</evidence>
<evidence type="ECO:0000256" key="6">
    <source>
        <dbReference type="ARBA" id="ARBA00022737"/>
    </source>
</evidence>
<dbReference type="InterPro" id="IPR032675">
    <property type="entry name" value="LRR_dom_sf"/>
</dbReference>
<keyword evidence="7" id="KW-1133">Transmembrane helix</keyword>
<keyword evidence="9" id="KW-0325">Glycoprotein</keyword>
<dbReference type="FunFam" id="3.80.10.10:FF:000133">
    <property type="entry name" value="prolargin"/>
    <property type="match status" value="1"/>
</dbReference>
<dbReference type="PANTHER" id="PTHR45712:SF8">
    <property type="entry name" value="PROLARGIN"/>
    <property type="match status" value="1"/>
</dbReference>
<protein>
    <submittedName>
        <fullName evidence="11">Putative prolargin</fullName>
    </submittedName>
</protein>
<organism evidence="11 12">
    <name type="scientific">Scophthalmus maximus</name>
    <name type="common">Turbot</name>
    <name type="synonym">Psetta maxima</name>
    <dbReference type="NCBI Taxonomy" id="52904"/>
    <lineage>
        <taxon>Eukaryota</taxon>
        <taxon>Metazoa</taxon>
        <taxon>Chordata</taxon>
        <taxon>Craniata</taxon>
        <taxon>Vertebrata</taxon>
        <taxon>Euteleostomi</taxon>
        <taxon>Actinopterygii</taxon>
        <taxon>Neopterygii</taxon>
        <taxon>Teleostei</taxon>
        <taxon>Neoteleostei</taxon>
        <taxon>Acanthomorphata</taxon>
        <taxon>Carangaria</taxon>
        <taxon>Pleuronectiformes</taxon>
        <taxon>Pleuronectoidei</taxon>
        <taxon>Scophthalmidae</taxon>
        <taxon>Scophthalmus</taxon>
    </lineage>
</organism>
<proteinExistence type="predicted"/>
<keyword evidence="3" id="KW-0433">Leucine-rich repeat</keyword>
<evidence type="ECO:0000256" key="8">
    <source>
        <dbReference type="ARBA" id="ARBA00023136"/>
    </source>
</evidence>
<reference evidence="11 12" key="1">
    <citation type="submission" date="2017-12" db="EMBL/GenBank/DDBJ databases">
        <title>Integrating genomic resources of turbot (Scophthalmus maximus) in depth evaluation of genetic and physical mapping variation across individuals.</title>
        <authorList>
            <person name="Martinez P."/>
        </authorList>
    </citation>
    <scope>NUCLEOTIDE SEQUENCE [LARGE SCALE GENOMIC DNA]</scope>
</reference>
<dbReference type="PANTHER" id="PTHR45712">
    <property type="entry name" value="AGAP008170-PA"/>
    <property type="match status" value="1"/>
</dbReference>
<keyword evidence="8" id="KW-0472">Membrane</keyword>
<dbReference type="AlphaFoldDB" id="A0A2U9BGB0"/>
<keyword evidence="5" id="KW-0732">Signal</keyword>
<dbReference type="InterPro" id="IPR003591">
    <property type="entry name" value="Leu-rich_rpt_typical-subtyp"/>
</dbReference>
<dbReference type="Gene3D" id="3.80.10.10">
    <property type="entry name" value="Ribonuclease Inhibitor"/>
    <property type="match status" value="5"/>
</dbReference>
<evidence type="ECO:0000313" key="11">
    <source>
        <dbReference type="EMBL" id="AWP03063.1"/>
    </source>
</evidence>
<evidence type="ECO:0000256" key="9">
    <source>
        <dbReference type="ARBA" id="ARBA00023180"/>
    </source>
</evidence>
<dbReference type="Pfam" id="PF00560">
    <property type="entry name" value="LRR_1"/>
    <property type="match status" value="2"/>
</dbReference>
<evidence type="ECO:0000256" key="4">
    <source>
        <dbReference type="ARBA" id="ARBA00022692"/>
    </source>
</evidence>
<dbReference type="InterPro" id="IPR050333">
    <property type="entry name" value="SLRP"/>
</dbReference>
<dbReference type="FunFam" id="3.80.10.10:FF:001438">
    <property type="entry name" value="Uncharacterized protein"/>
    <property type="match status" value="1"/>
</dbReference>
<sequence>MTCDKITFTSTVIADADYGGVPLWIDRLLGEPSVLSLQGRMDPVWFRANNPQACPRQCDCPIQWPTALYCDLRELVDVPDNLPDRTQYLFLQGNNISSLSSAVLLNITGLRWLILDHNQLTSDKLDRTTLQNQTELCYFFANHNQLSLVPNGLPAGLRQLRLAHNQISSISPGAFSNLQNLTLLLLQGNRLRTINEGDLNGLVSLNLLDLGGNLFSSVPRHLPLSLQQLYLSNNSVPGLEKDIFKGLFNLKYLRLSHCGLQSGSVHPWVFNFSSLVELDLSYNKLTTIPTVPSNLQYLYLEANEIQAQPEPQEPTDFPPPILGPPSIFPDCPRECLCSPSYPNSLNCENRNIRVIPVIPSRTHYLYLQNNYILEVKAEAFVNATEIRWVNLANNRIHRIDKQVFEKIPALLYLYVHRNQLKEVPSGLPASLEQLRLGKNRISKIPAGAFSKMGNLTLLDLYHNQLSDSDLGKNTFKDLKNLMQLNLAHNILKKMPDGVPGGLIQLFLDRNRIDDIPKDYFKGFSHLAFVRLNYNQLSDKGVPKAVFNISTLLDLQLAHNQLSSVPLFNSHLEHLHLNDNSIESINGTLICPNGLQAEPSDDTLVPKLRYLRLDGNHLSPPIPLDVIMCFRHLHSIVI</sequence>
<dbReference type="SUPFAM" id="SSF52058">
    <property type="entry name" value="L domain-like"/>
    <property type="match status" value="2"/>
</dbReference>
<dbReference type="GO" id="GO:0005886">
    <property type="term" value="C:plasma membrane"/>
    <property type="evidence" value="ECO:0007669"/>
    <property type="project" value="UniProtKB-SubCell"/>
</dbReference>
<keyword evidence="4" id="KW-0812">Transmembrane</keyword>
<evidence type="ECO:0000256" key="5">
    <source>
        <dbReference type="ARBA" id="ARBA00022729"/>
    </source>
</evidence>
<dbReference type="GO" id="GO:0005615">
    <property type="term" value="C:extracellular space"/>
    <property type="evidence" value="ECO:0007669"/>
    <property type="project" value="TreeGrafter"/>
</dbReference>
<dbReference type="SMART" id="SM00364">
    <property type="entry name" value="LRR_BAC"/>
    <property type="match status" value="7"/>
</dbReference>
<accession>A0A2U9BGB0</accession>
<gene>
    <name evidence="11" type="ORF">SMAX5B_014286</name>
</gene>
<evidence type="ECO:0000256" key="1">
    <source>
        <dbReference type="ARBA" id="ARBA00004236"/>
    </source>
</evidence>
<keyword evidence="2" id="KW-1003">Cell membrane</keyword>
<dbReference type="PROSITE" id="PS51450">
    <property type="entry name" value="LRR"/>
    <property type="match status" value="4"/>
</dbReference>
<evidence type="ECO:0000256" key="7">
    <source>
        <dbReference type="ARBA" id="ARBA00022989"/>
    </source>
</evidence>
<dbReference type="Proteomes" id="UP000246464">
    <property type="component" value="Chromosome 6"/>
</dbReference>
<name>A0A2U9BGB0_SCOMX</name>